<sequence length="258" mass="29989">MAGDNNELAAFVLRRGQIKGQLTRFQTFLDDPKSNVTTQLRLRAEKIREAWSEFDAIQNNIEILDVSNEQVQYRSTFEDLYYDLMSKVDDRLEGNNALAQSRQLIQADQSEKTSHKFSFVKLQPLEIPTFTGKFDDWVTFHDIYCAMIHTNNCLSDIQKFYYLRNALEGEATSLIKNLETSSSNYEIAWKIITTRYNNTRMLIQTHTKRIFDLEPINKESAIKLKQLTDSLNGHMQALNALNHDPYNCIVITCYLHET</sequence>
<organism evidence="1 2">
    <name type="scientific">Macrosiphum euphorbiae</name>
    <name type="common">potato aphid</name>
    <dbReference type="NCBI Taxonomy" id="13131"/>
    <lineage>
        <taxon>Eukaryota</taxon>
        <taxon>Metazoa</taxon>
        <taxon>Ecdysozoa</taxon>
        <taxon>Arthropoda</taxon>
        <taxon>Hexapoda</taxon>
        <taxon>Insecta</taxon>
        <taxon>Pterygota</taxon>
        <taxon>Neoptera</taxon>
        <taxon>Paraneoptera</taxon>
        <taxon>Hemiptera</taxon>
        <taxon>Sternorrhyncha</taxon>
        <taxon>Aphidomorpha</taxon>
        <taxon>Aphidoidea</taxon>
        <taxon>Aphididae</taxon>
        <taxon>Macrosiphini</taxon>
        <taxon>Macrosiphum</taxon>
    </lineage>
</organism>
<comment type="caution">
    <text evidence="1">The sequence shown here is derived from an EMBL/GenBank/DDBJ whole genome shotgun (WGS) entry which is preliminary data.</text>
</comment>
<name>A0AAV0WUL0_9HEMI</name>
<evidence type="ECO:0000313" key="2">
    <source>
        <dbReference type="Proteomes" id="UP001160148"/>
    </source>
</evidence>
<proteinExistence type="predicted"/>
<reference evidence="1 2" key="1">
    <citation type="submission" date="2023-01" db="EMBL/GenBank/DDBJ databases">
        <authorList>
            <person name="Whitehead M."/>
        </authorList>
    </citation>
    <scope>NUCLEOTIDE SEQUENCE [LARGE SCALE GENOMIC DNA]</scope>
</reference>
<accession>A0AAV0WUL0</accession>
<keyword evidence="2" id="KW-1185">Reference proteome</keyword>
<dbReference type="AlphaFoldDB" id="A0AAV0WUL0"/>
<protein>
    <submittedName>
        <fullName evidence="1">Uncharacterized protein</fullName>
    </submittedName>
</protein>
<dbReference type="PANTHER" id="PTHR22954:SF3">
    <property type="entry name" value="PROTEIN CBG08539"/>
    <property type="match status" value="1"/>
</dbReference>
<dbReference type="InterPro" id="IPR005312">
    <property type="entry name" value="DUF1759"/>
</dbReference>
<dbReference type="Proteomes" id="UP001160148">
    <property type="component" value="Unassembled WGS sequence"/>
</dbReference>
<evidence type="ECO:0000313" key="1">
    <source>
        <dbReference type="EMBL" id="CAI6359289.1"/>
    </source>
</evidence>
<dbReference type="EMBL" id="CARXXK010000002">
    <property type="protein sequence ID" value="CAI6359289.1"/>
    <property type="molecule type" value="Genomic_DNA"/>
</dbReference>
<dbReference type="PANTHER" id="PTHR22954">
    <property type="entry name" value="RETROVIRAL PROTEASE-RELATED"/>
    <property type="match status" value="1"/>
</dbReference>
<dbReference type="Pfam" id="PF03564">
    <property type="entry name" value="DUF1759"/>
    <property type="match status" value="1"/>
</dbReference>
<gene>
    <name evidence="1" type="ORF">MEUPH1_LOCUS14714</name>
</gene>